<dbReference type="GO" id="GO:0009055">
    <property type="term" value="F:electron transfer activity"/>
    <property type="evidence" value="ECO:0007669"/>
    <property type="project" value="InterPro"/>
</dbReference>
<dbReference type="Pfam" id="PF00034">
    <property type="entry name" value="Cytochrom_C"/>
    <property type="match status" value="1"/>
</dbReference>
<evidence type="ECO:0000256" key="6">
    <source>
        <dbReference type="PROSITE-ProRule" id="PRU00433"/>
    </source>
</evidence>
<gene>
    <name evidence="9" type="ORF">SCL_0078</name>
</gene>
<dbReference type="Proteomes" id="UP000243180">
    <property type="component" value="Chromosome"/>
</dbReference>
<evidence type="ECO:0000256" key="2">
    <source>
        <dbReference type="ARBA" id="ARBA00022617"/>
    </source>
</evidence>
<dbReference type="GO" id="GO:0046872">
    <property type="term" value="F:metal ion binding"/>
    <property type="evidence" value="ECO:0007669"/>
    <property type="project" value="UniProtKB-KW"/>
</dbReference>
<evidence type="ECO:0000256" key="4">
    <source>
        <dbReference type="ARBA" id="ARBA00022982"/>
    </source>
</evidence>
<keyword evidence="3 6" id="KW-0479">Metal-binding</keyword>
<keyword evidence="2 6" id="KW-0349">Heme</keyword>
<reference evidence="9 10" key="1">
    <citation type="submission" date="2015-05" db="EMBL/GenBank/DDBJ databases">
        <title>Complete genome sequence of a sulfur-oxidizing gammaproteobacterium strain HA5.</title>
        <authorList>
            <person name="Miura A."/>
            <person name="Kojima H."/>
            <person name="Fukui M."/>
        </authorList>
    </citation>
    <scope>NUCLEOTIDE SEQUENCE [LARGE SCALE GENOMIC DNA]</scope>
    <source>
        <strain evidence="9 10">HA5</strain>
    </source>
</reference>
<dbReference type="InterPro" id="IPR036909">
    <property type="entry name" value="Cyt_c-like_dom_sf"/>
</dbReference>
<evidence type="ECO:0000313" key="10">
    <source>
        <dbReference type="Proteomes" id="UP000243180"/>
    </source>
</evidence>
<protein>
    <submittedName>
        <fullName evidence="9">Cytochrome C</fullName>
    </submittedName>
</protein>
<dbReference type="InParanoid" id="A0A1B4XC86"/>
<evidence type="ECO:0000256" key="5">
    <source>
        <dbReference type="ARBA" id="ARBA00023004"/>
    </source>
</evidence>
<evidence type="ECO:0000256" key="7">
    <source>
        <dbReference type="SAM" id="MobiDB-lite"/>
    </source>
</evidence>
<name>A0A1B4XC86_9GAMM</name>
<evidence type="ECO:0000256" key="3">
    <source>
        <dbReference type="ARBA" id="ARBA00022723"/>
    </source>
</evidence>
<keyword evidence="5 6" id="KW-0408">Iron</keyword>
<dbReference type="PANTHER" id="PTHR33751:SF9">
    <property type="entry name" value="CYTOCHROME C4"/>
    <property type="match status" value="1"/>
</dbReference>
<organism evidence="9 10">
    <name type="scientific">Sulfuricaulis limicola</name>
    <dbReference type="NCBI Taxonomy" id="1620215"/>
    <lineage>
        <taxon>Bacteria</taxon>
        <taxon>Pseudomonadati</taxon>
        <taxon>Pseudomonadota</taxon>
        <taxon>Gammaproteobacteria</taxon>
        <taxon>Acidiferrobacterales</taxon>
        <taxon>Acidiferrobacteraceae</taxon>
        <taxon>Sulfuricaulis</taxon>
    </lineage>
</organism>
<feature type="region of interest" description="Disordered" evidence="7">
    <location>
        <begin position="1"/>
        <end position="35"/>
    </location>
</feature>
<evidence type="ECO:0000256" key="1">
    <source>
        <dbReference type="ARBA" id="ARBA00022448"/>
    </source>
</evidence>
<dbReference type="PROSITE" id="PS51007">
    <property type="entry name" value="CYTC"/>
    <property type="match status" value="1"/>
</dbReference>
<dbReference type="EMBL" id="AP014879">
    <property type="protein sequence ID" value="BAV32402.1"/>
    <property type="molecule type" value="Genomic_DNA"/>
</dbReference>
<dbReference type="SUPFAM" id="SSF46626">
    <property type="entry name" value="Cytochrome c"/>
    <property type="match status" value="1"/>
</dbReference>
<proteinExistence type="predicted"/>
<dbReference type="Gene3D" id="1.10.760.10">
    <property type="entry name" value="Cytochrome c-like domain"/>
    <property type="match status" value="1"/>
</dbReference>
<dbReference type="InterPro" id="IPR009056">
    <property type="entry name" value="Cyt_c-like_dom"/>
</dbReference>
<dbReference type="InterPro" id="IPR050597">
    <property type="entry name" value="Cytochrome_c_Oxidase_Subunit"/>
</dbReference>
<evidence type="ECO:0000313" key="9">
    <source>
        <dbReference type="EMBL" id="BAV32402.1"/>
    </source>
</evidence>
<dbReference type="PANTHER" id="PTHR33751">
    <property type="entry name" value="CBB3-TYPE CYTOCHROME C OXIDASE SUBUNIT FIXP"/>
    <property type="match status" value="1"/>
</dbReference>
<keyword evidence="4" id="KW-0249">Electron transport</keyword>
<feature type="domain" description="Cytochrome c" evidence="8">
    <location>
        <begin position="20"/>
        <end position="113"/>
    </location>
</feature>
<dbReference type="KEGG" id="slim:SCL_0078"/>
<feature type="compositionally biased region" description="Low complexity" evidence="7">
    <location>
        <begin position="13"/>
        <end position="30"/>
    </location>
</feature>
<dbReference type="GO" id="GO:0020037">
    <property type="term" value="F:heme binding"/>
    <property type="evidence" value="ECO:0007669"/>
    <property type="project" value="InterPro"/>
</dbReference>
<evidence type="ECO:0000259" key="8">
    <source>
        <dbReference type="PROSITE" id="PS51007"/>
    </source>
</evidence>
<sequence>MTGCATEPPAPAAQPVAPAPAAAPAAAVVTPPAPPPTPAAVRNMISNCYSCHGTDGRSAGAIPSLTGITADQAKTMLMGFKSGALPATVMTRHAKGYTDAELEAIANYIGTNLK</sequence>
<dbReference type="AlphaFoldDB" id="A0A1B4XC86"/>
<keyword evidence="1" id="KW-0813">Transport</keyword>
<accession>A0A1B4XC86</accession>
<keyword evidence="10" id="KW-1185">Reference proteome</keyword>